<feature type="transmembrane region" description="Helical" evidence="6">
    <location>
        <begin position="39"/>
        <end position="60"/>
    </location>
</feature>
<organism evidence="8 9">
    <name type="scientific">Leekyejoonella antrihumi</name>
    <dbReference type="NCBI Taxonomy" id="1660198"/>
    <lineage>
        <taxon>Bacteria</taxon>
        <taxon>Bacillati</taxon>
        <taxon>Actinomycetota</taxon>
        <taxon>Actinomycetes</taxon>
        <taxon>Micrococcales</taxon>
        <taxon>Dermacoccaceae</taxon>
        <taxon>Leekyejoonella</taxon>
    </lineage>
</organism>
<evidence type="ECO:0000259" key="7">
    <source>
        <dbReference type="Pfam" id="PF12823"/>
    </source>
</evidence>
<name>A0A563E2R3_9MICO</name>
<dbReference type="Proteomes" id="UP000320244">
    <property type="component" value="Unassembled WGS sequence"/>
</dbReference>
<keyword evidence="3 6" id="KW-0812">Transmembrane</keyword>
<evidence type="ECO:0000256" key="5">
    <source>
        <dbReference type="ARBA" id="ARBA00023136"/>
    </source>
</evidence>
<comment type="subcellular location">
    <subcellularLocation>
        <location evidence="1">Cell membrane</location>
        <topology evidence="1">Multi-pass membrane protein</topology>
    </subcellularLocation>
</comment>
<evidence type="ECO:0000313" key="8">
    <source>
        <dbReference type="EMBL" id="TWP36830.1"/>
    </source>
</evidence>
<evidence type="ECO:0000256" key="1">
    <source>
        <dbReference type="ARBA" id="ARBA00004651"/>
    </source>
</evidence>
<reference evidence="8 9" key="1">
    <citation type="submission" date="2019-05" db="EMBL/GenBank/DDBJ databases">
        <authorList>
            <person name="Lee S.D."/>
        </authorList>
    </citation>
    <scope>NUCLEOTIDE SEQUENCE [LARGE SCALE GENOMIC DNA]</scope>
    <source>
        <strain evidence="8 9">C5-26</strain>
    </source>
</reference>
<feature type="transmembrane region" description="Helical" evidence="6">
    <location>
        <begin position="72"/>
        <end position="91"/>
    </location>
</feature>
<dbReference type="NCBIfam" id="TIGR03954">
    <property type="entry name" value="integ_memb_HG"/>
    <property type="match status" value="1"/>
</dbReference>
<keyword evidence="2" id="KW-1003">Cell membrane</keyword>
<accession>A0A563E2R3</accession>
<evidence type="ECO:0000256" key="3">
    <source>
        <dbReference type="ARBA" id="ARBA00022692"/>
    </source>
</evidence>
<dbReference type="AlphaFoldDB" id="A0A563E2R3"/>
<evidence type="ECO:0000256" key="4">
    <source>
        <dbReference type="ARBA" id="ARBA00022989"/>
    </source>
</evidence>
<comment type="caution">
    <text evidence="8">The sequence shown here is derived from an EMBL/GenBank/DDBJ whole genome shotgun (WGS) entry which is preliminary data.</text>
</comment>
<gene>
    <name evidence="8" type="ORF">FGL98_08735</name>
</gene>
<proteinExistence type="predicted"/>
<evidence type="ECO:0000256" key="2">
    <source>
        <dbReference type="ARBA" id="ARBA00022475"/>
    </source>
</evidence>
<keyword evidence="4 6" id="KW-1133">Transmembrane helix</keyword>
<dbReference type="PANTHER" id="PTHR40077:SF1">
    <property type="entry name" value="MEMBRANE PROTEIN"/>
    <property type="match status" value="1"/>
</dbReference>
<dbReference type="InterPro" id="IPR023845">
    <property type="entry name" value="DUF3817_TM"/>
</dbReference>
<evidence type="ECO:0000313" key="9">
    <source>
        <dbReference type="Proteomes" id="UP000320244"/>
    </source>
</evidence>
<dbReference type="Pfam" id="PF12823">
    <property type="entry name" value="DUF3817"/>
    <property type="match status" value="1"/>
</dbReference>
<reference evidence="8 9" key="2">
    <citation type="submission" date="2019-08" db="EMBL/GenBank/DDBJ databases">
        <title>Jejuicoccus antrihumi gen. nov., sp. nov., a new member of the family Dermacoccaceae isolated from a cave.</title>
        <authorList>
            <person name="Schumann P."/>
            <person name="Kim I.S."/>
        </authorList>
    </citation>
    <scope>NUCLEOTIDE SEQUENCE [LARGE SCALE GENOMIC DNA]</scope>
    <source>
        <strain evidence="8 9">C5-26</strain>
    </source>
</reference>
<dbReference type="EMBL" id="VCQV01000009">
    <property type="protein sequence ID" value="TWP36830.1"/>
    <property type="molecule type" value="Genomic_DNA"/>
</dbReference>
<keyword evidence="5 6" id="KW-0472">Membrane</keyword>
<keyword evidence="9" id="KW-1185">Reference proteome</keyword>
<feature type="domain" description="DUF3817" evidence="7">
    <location>
        <begin position="38"/>
        <end position="123"/>
    </location>
</feature>
<protein>
    <submittedName>
        <fullName evidence="8">DUF3817 domain-containing protein</fullName>
    </submittedName>
</protein>
<dbReference type="GO" id="GO:0005886">
    <property type="term" value="C:plasma membrane"/>
    <property type="evidence" value="ECO:0007669"/>
    <property type="project" value="UniProtKB-SubCell"/>
</dbReference>
<dbReference type="OrthoDB" id="3396203at2"/>
<dbReference type="PANTHER" id="PTHR40077">
    <property type="entry name" value="MEMBRANE PROTEIN-RELATED"/>
    <property type="match status" value="1"/>
</dbReference>
<sequence length="144" mass="15895">MVLLCLRHFVVDTGAPIAHDRDDANPTGLVKVKLDPRNVFRTIAFAEAVSWACLLIAMYIKYGPADNPTGVKIFGMIHGILFLSYLATVLFVRDRFRWSAKTLVLAALSAIPPFCTAVFEVLADRRGLLTESPTPSPEYASVDR</sequence>
<evidence type="ECO:0000256" key="6">
    <source>
        <dbReference type="SAM" id="Phobius"/>
    </source>
</evidence>